<sequence length="112" mass="13163">MEIAFLDKDLRKQAEDYRKCRKEQGEIRAKLFFKRIGDLSAAETLEDVRNLPGHYHELTGDRKGQWACDLDQPYRLVFEPLEKPIPTDKDGKYIWVQIKGIEIVQISNYHGK</sequence>
<comment type="caution">
    <text evidence="1">The sequence shown here is derived from an EMBL/GenBank/DDBJ whole genome shotgun (WGS) entry which is preliminary data.</text>
</comment>
<gene>
    <name evidence="1" type="ORF">M136_3598</name>
</gene>
<dbReference type="PATRIC" id="fig|1339327.3.peg.4133"/>
<dbReference type="RefSeq" id="WP_005790500.1">
    <property type="nucleotide sequence ID" value="NZ_JGDJ01000257.1"/>
</dbReference>
<accession>A0A015WZE0</accession>
<name>A0A015WZE0_BACFG</name>
<reference evidence="1 2" key="1">
    <citation type="submission" date="2014-02" db="EMBL/GenBank/DDBJ databases">
        <authorList>
            <person name="Sears C."/>
            <person name="Carroll K."/>
            <person name="Sack B.R."/>
            <person name="Qadri F."/>
            <person name="Myers L.L."/>
            <person name="Chung G.-T."/>
            <person name="Escheverria P."/>
            <person name="Fraser C.M."/>
            <person name="Sadzewicz L."/>
            <person name="Shefchek K.A."/>
            <person name="Tallon L."/>
            <person name="Das S.P."/>
            <person name="Daugherty S."/>
            <person name="Mongodin E.F."/>
        </authorList>
    </citation>
    <scope>NUCLEOTIDE SEQUENCE [LARGE SCALE GENOMIC DNA]</scope>
    <source>
        <strain evidence="1 2">S36L11</strain>
    </source>
</reference>
<dbReference type="SUPFAM" id="SSF143011">
    <property type="entry name" value="RelE-like"/>
    <property type="match status" value="1"/>
</dbReference>
<dbReference type="Proteomes" id="UP000022082">
    <property type="component" value="Unassembled WGS sequence"/>
</dbReference>
<organism evidence="1 2">
    <name type="scientific">Bacteroides fragilis str. S36L11</name>
    <dbReference type="NCBI Taxonomy" id="1339327"/>
    <lineage>
        <taxon>Bacteria</taxon>
        <taxon>Pseudomonadati</taxon>
        <taxon>Bacteroidota</taxon>
        <taxon>Bacteroidia</taxon>
        <taxon>Bacteroidales</taxon>
        <taxon>Bacteroidaceae</taxon>
        <taxon>Bacteroides</taxon>
    </lineage>
</organism>
<protein>
    <submittedName>
        <fullName evidence="1">Plasmid maintenance system killer family protein</fullName>
    </submittedName>
</protein>
<dbReference type="Gene3D" id="3.30.2310.20">
    <property type="entry name" value="RelE-like"/>
    <property type="match status" value="1"/>
</dbReference>
<dbReference type="InterPro" id="IPR035093">
    <property type="entry name" value="RelE/ParE_toxin_dom_sf"/>
</dbReference>
<dbReference type="AlphaFoldDB" id="A0A015WZE0"/>
<evidence type="ECO:0000313" key="1">
    <source>
        <dbReference type="EMBL" id="EXZ27250.1"/>
    </source>
</evidence>
<evidence type="ECO:0000313" key="2">
    <source>
        <dbReference type="Proteomes" id="UP000022082"/>
    </source>
</evidence>
<proteinExistence type="predicted"/>
<dbReference type="EMBL" id="JGDJ01000257">
    <property type="protein sequence ID" value="EXZ27250.1"/>
    <property type="molecule type" value="Genomic_DNA"/>
</dbReference>